<evidence type="ECO:0000256" key="1">
    <source>
        <dbReference type="SAM" id="MobiDB-lite"/>
    </source>
</evidence>
<dbReference type="EMBL" id="PKSG01000047">
    <property type="protein sequence ID" value="POR39302.1"/>
    <property type="molecule type" value="Genomic_DNA"/>
</dbReference>
<comment type="caution">
    <text evidence="3">The sequence shown here is derived from an EMBL/GenBank/DDBJ whole genome shotgun (WGS) entry which is preliminary data.</text>
</comment>
<evidence type="ECO:0000313" key="3">
    <source>
        <dbReference type="EMBL" id="POR39302.1"/>
    </source>
</evidence>
<evidence type="ECO:0008006" key="5">
    <source>
        <dbReference type="Google" id="ProtNLM"/>
    </source>
</evidence>
<feature type="chain" id="PRO_5015435463" description="F-box domain-containing protein" evidence="2">
    <location>
        <begin position="26"/>
        <end position="452"/>
    </location>
</feature>
<gene>
    <name evidence="3" type="ORF">TPAR_09166</name>
</gene>
<dbReference type="AlphaFoldDB" id="A0A2S4LA39"/>
<protein>
    <recommendedName>
        <fullName evidence="5">F-box domain-containing protein</fullName>
    </recommendedName>
</protein>
<feature type="compositionally biased region" description="Basic and acidic residues" evidence="1">
    <location>
        <begin position="431"/>
        <end position="441"/>
    </location>
</feature>
<name>A0A2S4LA39_9HYPO</name>
<keyword evidence="2" id="KW-0732">Signal</keyword>
<reference evidence="3 4" key="1">
    <citation type="submission" date="2018-01" db="EMBL/GenBank/DDBJ databases">
        <title>Harnessing the power of phylogenomics to disentangle the directionality and signatures of interkingdom host jumping in the parasitic fungal genus Tolypocladium.</title>
        <authorList>
            <person name="Quandt C.A."/>
            <person name="Patterson W."/>
            <person name="Spatafora J.W."/>
        </authorList>
    </citation>
    <scope>NUCLEOTIDE SEQUENCE [LARGE SCALE GENOMIC DNA]</scope>
    <source>
        <strain evidence="3 4">NRBC 100945</strain>
    </source>
</reference>
<feature type="signal peptide" evidence="2">
    <location>
        <begin position="1"/>
        <end position="25"/>
    </location>
</feature>
<evidence type="ECO:0000256" key="2">
    <source>
        <dbReference type="SAM" id="SignalP"/>
    </source>
</evidence>
<sequence>MPSISHLSNRILLEIFTIFCSHCRGDPISYTEDERFWVKKDLHRDNESQQPYNPWEPRQDVPGLRSLCLVSKRFRVLAQPILYHEFGYSETLFYPMALFIYTVAQRPDLGKQVRRIDISWTLCDRVDVPDPSSAAAEKCLDSPWKDIVEAWRQLEADHLSRDTPLPQGIFTSFTESDQPNWELSEGTSLYNRHIWRLRAFILLFAQCEHLEQLCLNAWSDWRGCLRLPAPVPAFPKPKTLRLMATGLVEDDIKRILSRCTGSLSSFSYQEDKSSWGDNGPPDVLHYLSRHAETLESLWLHDRRSADMKELMTELKDFTMLQLIYMNPVVICSNVRELPAYRLLTELVPPTIVPLCITGDMAAIYRQLSTKQPGTAKTKRCPQQQIPKLRMRKSQKGHISKNEDAVGAMLAKFGVEFWFIGPVWDRLETSNERYREDERCREGTPYAPYGGQR</sequence>
<feature type="region of interest" description="Disordered" evidence="1">
    <location>
        <begin position="431"/>
        <end position="452"/>
    </location>
</feature>
<organism evidence="3 4">
    <name type="scientific">Tolypocladium paradoxum</name>
    <dbReference type="NCBI Taxonomy" id="94208"/>
    <lineage>
        <taxon>Eukaryota</taxon>
        <taxon>Fungi</taxon>
        <taxon>Dikarya</taxon>
        <taxon>Ascomycota</taxon>
        <taxon>Pezizomycotina</taxon>
        <taxon>Sordariomycetes</taxon>
        <taxon>Hypocreomycetidae</taxon>
        <taxon>Hypocreales</taxon>
        <taxon>Ophiocordycipitaceae</taxon>
        <taxon>Tolypocladium</taxon>
    </lineage>
</organism>
<dbReference type="Proteomes" id="UP000237481">
    <property type="component" value="Unassembled WGS sequence"/>
</dbReference>
<accession>A0A2S4LA39</accession>
<evidence type="ECO:0000313" key="4">
    <source>
        <dbReference type="Proteomes" id="UP000237481"/>
    </source>
</evidence>
<keyword evidence="4" id="KW-1185">Reference proteome</keyword>
<dbReference type="OrthoDB" id="2520703at2759"/>
<proteinExistence type="predicted"/>